<reference evidence="1" key="1">
    <citation type="submission" date="2022-11" db="EMBL/GenBank/DDBJ databases">
        <title>Lacrimispora xylanolytica sy1, complete genome.</title>
        <authorList>
            <person name="Choi S."/>
        </authorList>
    </citation>
    <scope>NUCLEOTIDE SEQUENCE</scope>
    <source>
        <strain evidence="1">Sy1</strain>
    </source>
</reference>
<name>A0ABY7AEB6_9FIRM</name>
<dbReference type="RefSeq" id="WP_155857756.1">
    <property type="nucleotide sequence ID" value="NZ_CP113524.1"/>
</dbReference>
<evidence type="ECO:0000313" key="1">
    <source>
        <dbReference type="EMBL" id="WAJ24797.1"/>
    </source>
</evidence>
<organism evidence="1 2">
    <name type="scientific">Lacrimispora xylanolytica</name>
    <dbReference type="NCBI Taxonomy" id="29375"/>
    <lineage>
        <taxon>Bacteria</taxon>
        <taxon>Bacillati</taxon>
        <taxon>Bacillota</taxon>
        <taxon>Clostridia</taxon>
        <taxon>Lachnospirales</taxon>
        <taxon>Lachnospiraceae</taxon>
        <taxon>Lacrimispora</taxon>
    </lineage>
</organism>
<dbReference type="EMBL" id="CP113524">
    <property type="protein sequence ID" value="WAJ24797.1"/>
    <property type="molecule type" value="Genomic_DNA"/>
</dbReference>
<keyword evidence="2" id="KW-1185">Reference proteome</keyword>
<gene>
    <name evidence="1" type="ORF">OW255_04630</name>
</gene>
<proteinExistence type="predicted"/>
<dbReference type="Proteomes" id="UP001163115">
    <property type="component" value="Chromosome"/>
</dbReference>
<evidence type="ECO:0000313" key="2">
    <source>
        <dbReference type="Proteomes" id="UP001163115"/>
    </source>
</evidence>
<protein>
    <submittedName>
        <fullName evidence="1">Uncharacterized protein</fullName>
    </submittedName>
</protein>
<sequence length="57" mass="6970">MDYHRKTKVPTREEFHRMYAGEISVDDFCTHRSKKRKVPHYTLEERKLQSLSKKLHP</sequence>
<accession>A0ABY7AEB6</accession>